<protein>
    <submittedName>
        <fullName evidence="2">Putative LOC100648969 [Bombus terrestris]</fullName>
    </submittedName>
</protein>
<organism evidence="2">
    <name type="scientific">Lepeophtheirus salmonis</name>
    <name type="common">Salmon louse</name>
    <name type="synonym">Caligus salmonis</name>
    <dbReference type="NCBI Taxonomy" id="72036"/>
    <lineage>
        <taxon>Eukaryota</taxon>
        <taxon>Metazoa</taxon>
        <taxon>Ecdysozoa</taxon>
        <taxon>Arthropoda</taxon>
        <taxon>Crustacea</taxon>
        <taxon>Multicrustacea</taxon>
        <taxon>Hexanauplia</taxon>
        <taxon>Copepoda</taxon>
        <taxon>Siphonostomatoida</taxon>
        <taxon>Caligidae</taxon>
        <taxon>Lepeophtheirus</taxon>
    </lineage>
</organism>
<dbReference type="AlphaFoldDB" id="A0A0K2V2F6"/>
<proteinExistence type="predicted"/>
<dbReference type="EMBL" id="HACA01027318">
    <property type="protein sequence ID" value="CDW44679.1"/>
    <property type="molecule type" value="Transcribed_RNA"/>
</dbReference>
<name>A0A0K2V2F6_LEPSM</name>
<reference evidence="2" key="1">
    <citation type="submission" date="2014-05" db="EMBL/GenBank/DDBJ databases">
        <authorList>
            <person name="Chronopoulou M."/>
        </authorList>
    </citation>
    <scope>NUCLEOTIDE SEQUENCE</scope>
    <source>
        <tissue evidence="2">Whole organism</tissue>
    </source>
</reference>
<feature type="region of interest" description="Disordered" evidence="1">
    <location>
        <begin position="107"/>
        <end position="135"/>
    </location>
</feature>
<sequence>MSTPLLSQVPITNVFPQNLNIIPVLDASILEGRLQIQNPSKVLGLSSHVSILEAQIQHGSLMPASSYNRGQHHMWLRVRAPSYLCSAGPEIHHQVTDIQHHVSTIKIQSSHSPGFSKGNKLRKHSTHPSSTSSIS</sequence>
<evidence type="ECO:0000256" key="1">
    <source>
        <dbReference type="SAM" id="MobiDB-lite"/>
    </source>
</evidence>
<evidence type="ECO:0000313" key="2">
    <source>
        <dbReference type="EMBL" id="CDW44679.1"/>
    </source>
</evidence>
<accession>A0A0K2V2F6</accession>